<dbReference type="AlphaFoldDB" id="A0A8H7BCZ3"/>
<gene>
    <name evidence="1" type="ORF">EC973_008640</name>
</gene>
<evidence type="ECO:0000313" key="2">
    <source>
        <dbReference type="Proteomes" id="UP000605846"/>
    </source>
</evidence>
<sequence>MTRYATKHTLAGCTLLEKTIYCYGGVLAVNQIDFSAETVKEFLTLDVSHNLTWNELASNWTEMTQNYSQNTLLEQNGNFAMVNVPQAFLINGGLGWGAAIWDSMTDTILTRLL</sequence>
<organism evidence="1 2">
    <name type="scientific">Apophysomyces ossiformis</name>
    <dbReference type="NCBI Taxonomy" id="679940"/>
    <lineage>
        <taxon>Eukaryota</taxon>
        <taxon>Fungi</taxon>
        <taxon>Fungi incertae sedis</taxon>
        <taxon>Mucoromycota</taxon>
        <taxon>Mucoromycotina</taxon>
        <taxon>Mucoromycetes</taxon>
        <taxon>Mucorales</taxon>
        <taxon>Mucorineae</taxon>
        <taxon>Mucoraceae</taxon>
        <taxon>Apophysomyces</taxon>
    </lineage>
</organism>
<name>A0A8H7BCZ3_9FUNG</name>
<reference evidence="1" key="1">
    <citation type="submission" date="2020-01" db="EMBL/GenBank/DDBJ databases">
        <title>Genome Sequencing of Three Apophysomyces-Like Fungal Strains Confirms a Novel Fungal Genus in the Mucoromycota with divergent Burkholderia-like Endosymbiotic Bacteria.</title>
        <authorList>
            <person name="Stajich J.E."/>
            <person name="Macias A.M."/>
            <person name="Carter-House D."/>
            <person name="Lovett B."/>
            <person name="Kasson L.R."/>
            <person name="Berry K."/>
            <person name="Grigoriev I."/>
            <person name="Chang Y."/>
            <person name="Spatafora J."/>
            <person name="Kasson M.T."/>
        </authorList>
    </citation>
    <scope>NUCLEOTIDE SEQUENCE</scope>
    <source>
        <strain evidence="1">NRRL A-21654</strain>
    </source>
</reference>
<keyword evidence="2" id="KW-1185">Reference proteome</keyword>
<dbReference type="Proteomes" id="UP000605846">
    <property type="component" value="Unassembled WGS sequence"/>
</dbReference>
<evidence type="ECO:0000313" key="1">
    <source>
        <dbReference type="EMBL" id="KAF7720448.1"/>
    </source>
</evidence>
<proteinExistence type="predicted"/>
<protein>
    <submittedName>
        <fullName evidence="1">Uncharacterized protein</fullName>
    </submittedName>
</protein>
<accession>A0A8H7BCZ3</accession>
<feature type="non-terminal residue" evidence="1">
    <location>
        <position position="113"/>
    </location>
</feature>
<dbReference type="OrthoDB" id="2254818at2759"/>
<comment type="caution">
    <text evidence="1">The sequence shown here is derived from an EMBL/GenBank/DDBJ whole genome shotgun (WGS) entry which is preliminary data.</text>
</comment>
<dbReference type="EMBL" id="JABAYA010000764">
    <property type="protein sequence ID" value="KAF7720448.1"/>
    <property type="molecule type" value="Genomic_DNA"/>
</dbReference>